<evidence type="ECO:0000313" key="2">
    <source>
        <dbReference type="EMBL" id="MPL58616.1"/>
    </source>
</evidence>
<proteinExistence type="predicted"/>
<accession>A0A644SVD6</accession>
<comment type="caution">
    <text evidence="2">The sequence shown here is derived from an EMBL/GenBank/DDBJ whole genome shotgun (WGS) entry which is preliminary data.</text>
</comment>
<reference evidence="2" key="1">
    <citation type="submission" date="2019-08" db="EMBL/GenBank/DDBJ databases">
        <authorList>
            <person name="Kucharzyk K."/>
            <person name="Murdoch R.W."/>
            <person name="Higgins S."/>
            <person name="Loffler F."/>
        </authorList>
    </citation>
    <scope>NUCLEOTIDE SEQUENCE</scope>
</reference>
<sequence>MARKIKDSPQGKDTKPKAPDNWWVRGTSETCAFFGVSAQTLSDWEKRGAPKEGYGKWDIKKMVEWKHGAKAGDMSPEARKLMAEADYREAKAAQEGIKLAVQRGEYIATAEVTQDLKRLFTVLKRSLIAIGHDVATEINTMDPDAALAAKKVVDNEIYEALKQIAEKGEYVCRK</sequence>
<dbReference type="AlphaFoldDB" id="A0A644SVD6"/>
<protein>
    <submittedName>
        <fullName evidence="2">Uncharacterized protein</fullName>
    </submittedName>
</protein>
<feature type="region of interest" description="Disordered" evidence="1">
    <location>
        <begin position="1"/>
        <end position="21"/>
    </location>
</feature>
<organism evidence="2">
    <name type="scientific">bioreactor metagenome</name>
    <dbReference type="NCBI Taxonomy" id="1076179"/>
    <lineage>
        <taxon>unclassified sequences</taxon>
        <taxon>metagenomes</taxon>
        <taxon>ecological metagenomes</taxon>
    </lineage>
</organism>
<name>A0A644SVD6_9ZZZZ</name>
<dbReference type="EMBL" id="VSSQ01000007">
    <property type="protein sequence ID" value="MPL58616.1"/>
    <property type="molecule type" value="Genomic_DNA"/>
</dbReference>
<gene>
    <name evidence="2" type="ORF">SDC9_04150</name>
</gene>
<feature type="compositionally biased region" description="Basic and acidic residues" evidence="1">
    <location>
        <begin position="1"/>
        <end position="18"/>
    </location>
</feature>
<evidence type="ECO:0000256" key="1">
    <source>
        <dbReference type="SAM" id="MobiDB-lite"/>
    </source>
</evidence>